<keyword evidence="2" id="KW-1133">Transmembrane helix</keyword>
<accession>A0ABV9DY71</accession>
<organism evidence="4 5">
    <name type="scientific">Nocardiopsis mangrovi</name>
    <dbReference type="NCBI Taxonomy" id="1179818"/>
    <lineage>
        <taxon>Bacteria</taxon>
        <taxon>Bacillati</taxon>
        <taxon>Actinomycetota</taxon>
        <taxon>Actinomycetes</taxon>
        <taxon>Streptosporangiales</taxon>
        <taxon>Nocardiopsidaceae</taxon>
        <taxon>Nocardiopsis</taxon>
    </lineage>
</organism>
<evidence type="ECO:0000259" key="3">
    <source>
        <dbReference type="Pfam" id="PF11350"/>
    </source>
</evidence>
<evidence type="ECO:0000256" key="1">
    <source>
        <dbReference type="SAM" id="MobiDB-lite"/>
    </source>
</evidence>
<comment type="caution">
    <text evidence="4">The sequence shown here is derived from an EMBL/GenBank/DDBJ whole genome shotgun (WGS) entry which is preliminary data.</text>
</comment>
<keyword evidence="2" id="KW-0472">Membrane</keyword>
<reference evidence="5" key="1">
    <citation type="journal article" date="2019" name="Int. J. Syst. Evol. Microbiol.">
        <title>The Global Catalogue of Microorganisms (GCM) 10K type strain sequencing project: providing services to taxonomists for standard genome sequencing and annotation.</title>
        <authorList>
            <consortium name="The Broad Institute Genomics Platform"/>
            <consortium name="The Broad Institute Genome Sequencing Center for Infectious Disease"/>
            <person name="Wu L."/>
            <person name="Ma J."/>
        </authorList>
    </citation>
    <scope>NUCLEOTIDE SEQUENCE [LARGE SCALE GENOMIC DNA]</scope>
    <source>
        <strain evidence="5">XZYJ18</strain>
    </source>
</reference>
<dbReference type="RefSeq" id="WP_378574442.1">
    <property type="nucleotide sequence ID" value="NZ_JBHSFQ010000011.1"/>
</dbReference>
<dbReference type="SUPFAM" id="SSF55486">
    <property type="entry name" value="Metalloproteases ('zincins'), catalytic domain"/>
    <property type="match status" value="1"/>
</dbReference>
<dbReference type="EMBL" id="JBHSFQ010000011">
    <property type="protein sequence ID" value="MFC4562879.1"/>
    <property type="molecule type" value="Genomic_DNA"/>
</dbReference>
<protein>
    <submittedName>
        <fullName evidence="4">DUF3152 domain-containing protein</fullName>
    </submittedName>
</protein>
<evidence type="ECO:0000256" key="2">
    <source>
        <dbReference type="SAM" id="Phobius"/>
    </source>
</evidence>
<evidence type="ECO:0000313" key="4">
    <source>
        <dbReference type="EMBL" id="MFC4562879.1"/>
    </source>
</evidence>
<feature type="domain" description="DUF3152" evidence="3">
    <location>
        <begin position="86"/>
        <end position="248"/>
    </location>
</feature>
<gene>
    <name evidence="4" type="ORF">ACFO4E_13525</name>
</gene>
<dbReference type="Proteomes" id="UP001595923">
    <property type="component" value="Unassembled WGS sequence"/>
</dbReference>
<evidence type="ECO:0000313" key="5">
    <source>
        <dbReference type="Proteomes" id="UP001595923"/>
    </source>
</evidence>
<sequence>MPTPEPDTARQRRPRGRHRRRWSLESLLGLAVITAAVGLLVLERADPEPRADASGERATATGPGAPGAPPADPPVLLRSVVDEVSGGSGELEVVDGEGEAVGDGVLRRYLVEVEQGLPGDSRDFAAAVEQILGDGERGWAADEGVALQRVDAEPVAFRVTLAAPETVDEMCAPLRTGGALSCSRDGRAIINQNRWVSGVEHFDGDLETYRIYVINHEVGHALGHGHVNCTGRGAPAPVMQQQTFALNGCEPNGWPNP</sequence>
<keyword evidence="2" id="KW-0812">Transmembrane</keyword>
<feature type="region of interest" description="Disordered" evidence="1">
    <location>
        <begin position="48"/>
        <end position="74"/>
    </location>
</feature>
<feature type="transmembrane region" description="Helical" evidence="2">
    <location>
        <begin position="22"/>
        <end position="42"/>
    </location>
</feature>
<dbReference type="InterPro" id="IPR022603">
    <property type="entry name" value="DUF3152"/>
</dbReference>
<dbReference type="Pfam" id="PF11350">
    <property type="entry name" value="DUF3152"/>
    <property type="match status" value="1"/>
</dbReference>
<proteinExistence type="predicted"/>
<keyword evidence="5" id="KW-1185">Reference proteome</keyword>
<name>A0ABV9DY71_9ACTN</name>